<feature type="compositionally biased region" description="Basic and acidic residues" evidence="3">
    <location>
        <begin position="254"/>
        <end position="268"/>
    </location>
</feature>
<dbReference type="OrthoDB" id="3971593at2759"/>
<evidence type="ECO:0000256" key="1">
    <source>
        <dbReference type="ARBA" id="ARBA00006941"/>
    </source>
</evidence>
<feature type="region of interest" description="Disordered" evidence="3">
    <location>
        <begin position="1"/>
        <end position="54"/>
    </location>
</feature>
<feature type="region of interest" description="Disordered" evidence="3">
    <location>
        <begin position="246"/>
        <end position="268"/>
    </location>
</feature>
<dbReference type="eggNOG" id="KOG3092">
    <property type="taxonomic scope" value="Eukaryota"/>
</dbReference>
<evidence type="ECO:0000256" key="3">
    <source>
        <dbReference type="SAM" id="MobiDB-lite"/>
    </source>
</evidence>
<dbReference type="GO" id="GO:0005737">
    <property type="term" value="C:cytoplasm"/>
    <property type="evidence" value="ECO:0007669"/>
    <property type="project" value="TreeGrafter"/>
</dbReference>
<dbReference type="InterPro" id="IPR000704">
    <property type="entry name" value="Casein_kinase_II_reg-sub"/>
</dbReference>
<sequence length="268" mass="30736">MSTVERSNSRDGNVNTLAATTVDTIEERFPNKPTYLNQDTESTDDASTGNSSADEDEQSWISWFCSLKGNEFFCEVDEEYIQDDFNLSGLSSMVPYYDYALDLILDVESPNDDMLTEQQHELVESAAEMLYGLIHARYTLTSRGMVAMLEKYKQCHFGRCPRVYCNNHPCLPVGTSDVFRTATVKIFCPKCEEIFFPRSKYQGNIDGAYFGTTFPHLFLMTYGYLKPQKSSSMYVPKIFGFKIRDQNDGNNQSNDRHDLFGEKMHNRK</sequence>
<protein>
    <recommendedName>
        <fullName evidence="2">Casein kinase II subunit beta</fullName>
        <shortName evidence="2">CK II beta</shortName>
    </recommendedName>
</protein>
<dbReference type="InParanoid" id="C1FE39"/>
<dbReference type="Gene3D" id="2.20.25.20">
    <property type="match status" value="1"/>
</dbReference>
<feature type="compositionally biased region" description="Polar residues" evidence="3">
    <location>
        <begin position="1"/>
        <end position="23"/>
    </location>
</feature>
<dbReference type="GO" id="GO:0019887">
    <property type="term" value="F:protein kinase regulator activity"/>
    <property type="evidence" value="ECO:0007669"/>
    <property type="project" value="InterPro"/>
</dbReference>
<dbReference type="GeneID" id="8250167"/>
<dbReference type="InterPro" id="IPR016149">
    <property type="entry name" value="Casein_kin_II_reg-sub_N"/>
</dbReference>
<dbReference type="PRINTS" id="PR00472">
    <property type="entry name" value="CASNKINASEII"/>
</dbReference>
<dbReference type="SMART" id="SM01085">
    <property type="entry name" value="CK_II_beta"/>
    <property type="match status" value="1"/>
</dbReference>
<dbReference type="EMBL" id="CP001574">
    <property type="protein sequence ID" value="ACO68894.1"/>
    <property type="molecule type" value="Genomic_DNA"/>
</dbReference>
<feature type="compositionally biased region" description="Polar residues" evidence="3">
    <location>
        <begin position="34"/>
        <end position="52"/>
    </location>
</feature>
<proteinExistence type="inferred from homology"/>
<dbReference type="STRING" id="296587.C1FE39"/>
<dbReference type="RefSeq" id="XP_002507636.1">
    <property type="nucleotide sequence ID" value="XM_002507590.1"/>
</dbReference>
<accession>C1FE39</accession>
<dbReference type="SUPFAM" id="SSF57798">
    <property type="entry name" value="Casein kinase II beta subunit"/>
    <property type="match status" value="1"/>
</dbReference>
<comment type="similarity">
    <text evidence="1 2">Belongs to the casein kinase 2 subunit beta family.</text>
</comment>
<evidence type="ECO:0000313" key="5">
    <source>
        <dbReference type="Proteomes" id="UP000002009"/>
    </source>
</evidence>
<gene>
    <name evidence="4" type="primary">CK2B</name>
    <name evidence="4" type="ORF">MICPUN_107344</name>
</gene>
<keyword evidence="5" id="KW-1185">Reference proteome</keyword>
<dbReference type="Gene3D" id="1.10.1820.10">
    <property type="entry name" value="protein kinase ck2 holoenzyme, chain C, domain 1"/>
    <property type="match status" value="1"/>
</dbReference>
<dbReference type="Pfam" id="PF01214">
    <property type="entry name" value="CK_II_beta"/>
    <property type="match status" value="1"/>
</dbReference>
<dbReference type="FunFam" id="2.20.25.20:FF:000001">
    <property type="entry name" value="Casein kinase II subunit beta"/>
    <property type="match status" value="1"/>
</dbReference>
<dbReference type="PANTHER" id="PTHR11740:SF0">
    <property type="entry name" value="CASEIN KINASE II SUBUNIT BETA"/>
    <property type="match status" value="1"/>
</dbReference>
<dbReference type="KEGG" id="mis:MICPUN_107344"/>
<evidence type="ECO:0000256" key="2">
    <source>
        <dbReference type="RuleBase" id="RU361268"/>
    </source>
</evidence>
<reference evidence="4 5" key="1">
    <citation type="journal article" date="2009" name="Science">
        <title>Green evolution and dynamic adaptations revealed by genomes of the marine picoeukaryotes Micromonas.</title>
        <authorList>
            <person name="Worden A.Z."/>
            <person name="Lee J.H."/>
            <person name="Mock T."/>
            <person name="Rouze P."/>
            <person name="Simmons M.P."/>
            <person name="Aerts A.L."/>
            <person name="Allen A.E."/>
            <person name="Cuvelier M.L."/>
            <person name="Derelle E."/>
            <person name="Everett M.V."/>
            <person name="Foulon E."/>
            <person name="Grimwood J."/>
            <person name="Gundlach H."/>
            <person name="Henrissat B."/>
            <person name="Napoli C."/>
            <person name="McDonald S.M."/>
            <person name="Parker M.S."/>
            <person name="Rombauts S."/>
            <person name="Salamov A."/>
            <person name="Von Dassow P."/>
            <person name="Badger J.H."/>
            <person name="Coutinho P.M."/>
            <person name="Demir E."/>
            <person name="Dubchak I."/>
            <person name="Gentemann C."/>
            <person name="Eikrem W."/>
            <person name="Gready J.E."/>
            <person name="John U."/>
            <person name="Lanier W."/>
            <person name="Lindquist E.A."/>
            <person name="Lucas S."/>
            <person name="Mayer K.F."/>
            <person name="Moreau H."/>
            <person name="Not F."/>
            <person name="Otillar R."/>
            <person name="Panaud O."/>
            <person name="Pangilinan J."/>
            <person name="Paulsen I."/>
            <person name="Piegu B."/>
            <person name="Poliakov A."/>
            <person name="Robbens S."/>
            <person name="Schmutz J."/>
            <person name="Toulza E."/>
            <person name="Wyss T."/>
            <person name="Zelensky A."/>
            <person name="Zhou K."/>
            <person name="Armbrust E.V."/>
            <person name="Bhattacharya D."/>
            <person name="Goodenough U.W."/>
            <person name="Van de Peer Y."/>
            <person name="Grigoriev I.V."/>
        </authorList>
    </citation>
    <scope>NUCLEOTIDE SEQUENCE [LARGE SCALE GENOMIC DNA]</scope>
    <source>
        <strain evidence="5">RCC299 / NOUM17</strain>
    </source>
</reference>
<comment type="function">
    <text evidence="2">Plays a complex role in regulating the basal catalytic activity of the alpha subunit.</text>
</comment>
<organism evidence="4 5">
    <name type="scientific">Micromonas commoda (strain RCC299 / NOUM17 / CCMP2709)</name>
    <name type="common">Picoplanktonic green alga</name>
    <dbReference type="NCBI Taxonomy" id="296587"/>
    <lineage>
        <taxon>Eukaryota</taxon>
        <taxon>Viridiplantae</taxon>
        <taxon>Chlorophyta</taxon>
        <taxon>Mamiellophyceae</taxon>
        <taxon>Mamiellales</taxon>
        <taxon>Mamiellaceae</taxon>
        <taxon>Micromonas</taxon>
    </lineage>
</organism>
<dbReference type="AlphaFoldDB" id="C1FE39"/>
<comment type="subunit">
    <text evidence="2">Tetramer of two alpha and two beta subunits.</text>
</comment>
<dbReference type="OMA" id="QPHARCA"/>
<name>C1FE39_MICCC</name>
<dbReference type="PROSITE" id="PS01101">
    <property type="entry name" value="CK2_BETA"/>
    <property type="match status" value="1"/>
</dbReference>
<dbReference type="Proteomes" id="UP000002009">
    <property type="component" value="Chromosome 1"/>
</dbReference>
<dbReference type="FunCoup" id="C1FE39">
    <property type="interactions" value="2044"/>
</dbReference>
<evidence type="ECO:0000313" key="4">
    <source>
        <dbReference type="EMBL" id="ACO68894.1"/>
    </source>
</evidence>
<dbReference type="InterPro" id="IPR035991">
    <property type="entry name" value="Casein_kinase_II_beta-like"/>
</dbReference>
<dbReference type="FunFam" id="1.10.1820.10:FF:000002">
    <property type="entry name" value="Casein kinase II subunit beta"/>
    <property type="match status" value="1"/>
</dbReference>
<dbReference type="GO" id="GO:0005956">
    <property type="term" value="C:protein kinase CK2 complex"/>
    <property type="evidence" value="ECO:0007669"/>
    <property type="project" value="UniProtKB-UniRule"/>
</dbReference>
<dbReference type="PANTHER" id="PTHR11740">
    <property type="entry name" value="CASEIN KINASE II SUBUNIT BETA"/>
    <property type="match status" value="1"/>
</dbReference>